<name>A0A1F5DK25_9BACT</name>
<evidence type="ECO:0000313" key="2">
    <source>
        <dbReference type="Proteomes" id="UP000176791"/>
    </source>
</evidence>
<protein>
    <recommendedName>
        <fullName evidence="3">Methyltransferase type 12 domain-containing protein</fullName>
    </recommendedName>
</protein>
<comment type="caution">
    <text evidence="1">The sequence shown here is derived from an EMBL/GenBank/DDBJ whole genome shotgun (WGS) entry which is preliminary data.</text>
</comment>
<dbReference type="SUPFAM" id="SSF53335">
    <property type="entry name" value="S-adenosyl-L-methionine-dependent methyltransferases"/>
    <property type="match status" value="1"/>
</dbReference>
<gene>
    <name evidence="1" type="ORF">A3E73_01460</name>
</gene>
<proteinExistence type="predicted"/>
<dbReference type="AlphaFoldDB" id="A0A1F5DK25"/>
<dbReference type="InterPro" id="IPR029063">
    <property type="entry name" value="SAM-dependent_MTases_sf"/>
</dbReference>
<dbReference type="EMBL" id="MEZN01000045">
    <property type="protein sequence ID" value="OGD55366.1"/>
    <property type="molecule type" value="Genomic_DNA"/>
</dbReference>
<reference evidence="1 2" key="1">
    <citation type="journal article" date="2016" name="Nat. Commun.">
        <title>Thousands of microbial genomes shed light on interconnected biogeochemical processes in an aquifer system.</title>
        <authorList>
            <person name="Anantharaman K."/>
            <person name="Brown C.T."/>
            <person name="Hug L.A."/>
            <person name="Sharon I."/>
            <person name="Castelle C.J."/>
            <person name="Probst A.J."/>
            <person name="Thomas B.C."/>
            <person name="Singh A."/>
            <person name="Wilkins M.J."/>
            <person name="Karaoz U."/>
            <person name="Brodie E.L."/>
            <person name="Williams K.H."/>
            <person name="Hubbard S.S."/>
            <person name="Banfield J.F."/>
        </authorList>
    </citation>
    <scope>NUCLEOTIDE SEQUENCE [LARGE SCALE GENOMIC DNA]</scope>
</reference>
<dbReference type="STRING" id="1797460.A3E73_01460"/>
<evidence type="ECO:0000313" key="1">
    <source>
        <dbReference type="EMBL" id="OGD55366.1"/>
    </source>
</evidence>
<sequence>MHQVILYSLRLVNIANYYWLKWLEQFQSVPAWTRELGRYFQTKPAKILAAYRRKQPKANNLWEKKNRKNLAAIFSFYRETDYFIYRQCFYNQFNVWWELAWLMRRKQKGRMLEYGAGIGPVTNWLIKKFPGWEYVLVDLDCPASSFSRWRFRKLKQVSFITVKSLTPPVTGEFDIIVARNVLEHVPNPLTVVQTMINHLSPGGWLMADFIDSPGGENLDSSYRQRGKTLALLKTRLKPIFTIYSDGKDAGYGLYRK</sequence>
<dbReference type="PANTHER" id="PTHR43861:SF6">
    <property type="entry name" value="METHYLTRANSFERASE TYPE 11"/>
    <property type="match status" value="1"/>
</dbReference>
<dbReference type="PANTHER" id="PTHR43861">
    <property type="entry name" value="TRANS-ACONITATE 2-METHYLTRANSFERASE-RELATED"/>
    <property type="match status" value="1"/>
</dbReference>
<organism evidence="1 2">
    <name type="scientific">Candidatus Beckwithbacteria bacterium RIFCSPHIGHO2_12_FULL_47_17</name>
    <dbReference type="NCBI Taxonomy" id="1797460"/>
    <lineage>
        <taxon>Bacteria</taxon>
        <taxon>Candidatus Beckwithiibacteriota</taxon>
    </lineage>
</organism>
<dbReference type="CDD" id="cd02440">
    <property type="entry name" value="AdoMet_MTases"/>
    <property type="match status" value="1"/>
</dbReference>
<accession>A0A1F5DK25</accession>
<dbReference type="Proteomes" id="UP000176791">
    <property type="component" value="Unassembled WGS sequence"/>
</dbReference>
<dbReference type="Pfam" id="PF13489">
    <property type="entry name" value="Methyltransf_23"/>
    <property type="match status" value="1"/>
</dbReference>
<dbReference type="Gene3D" id="3.40.50.150">
    <property type="entry name" value="Vaccinia Virus protein VP39"/>
    <property type="match status" value="1"/>
</dbReference>
<evidence type="ECO:0008006" key="3">
    <source>
        <dbReference type="Google" id="ProtNLM"/>
    </source>
</evidence>